<evidence type="ECO:0000256" key="4">
    <source>
        <dbReference type="SAM" id="MobiDB-lite"/>
    </source>
</evidence>
<dbReference type="Pfam" id="PF00436">
    <property type="entry name" value="SSB"/>
    <property type="match status" value="1"/>
</dbReference>
<keyword evidence="2" id="KW-0227">DNA damage</keyword>
<dbReference type="GO" id="GO:0006260">
    <property type="term" value="P:DNA replication"/>
    <property type="evidence" value="ECO:0007669"/>
    <property type="project" value="UniProtKB-UniRule"/>
</dbReference>
<dbReference type="PANTHER" id="PTHR10302:SF27">
    <property type="entry name" value="SINGLE-STRANDED DNA-BINDING PROTEIN"/>
    <property type="match status" value="1"/>
</dbReference>
<dbReference type="PROSITE" id="PS50935">
    <property type="entry name" value="SSB"/>
    <property type="match status" value="1"/>
</dbReference>
<dbReference type="InterPro" id="IPR011344">
    <property type="entry name" value="ssDNA-bd"/>
</dbReference>
<evidence type="ECO:0000256" key="1">
    <source>
        <dbReference type="ARBA" id="ARBA00023125"/>
    </source>
</evidence>
<keyword evidence="2" id="KW-0233">DNA recombination</keyword>
<dbReference type="EMBL" id="CP047418">
    <property type="protein sequence ID" value="QLL77617.1"/>
    <property type="molecule type" value="Genomic_DNA"/>
</dbReference>
<dbReference type="SUPFAM" id="SSF50249">
    <property type="entry name" value="Nucleic acid-binding proteins"/>
    <property type="match status" value="1"/>
</dbReference>
<evidence type="ECO:0000256" key="3">
    <source>
        <dbReference type="PIRNR" id="PIRNR002070"/>
    </source>
</evidence>
<sequence>MINNVVLTGRLTKEPELKFTQSGTAYMNFTLAVQRNYKTDAGQYESDFISCVAWKKTAEMISGYAHKGSMIGIEGSIQTRNYENQQGQKVYVTEVNARQFHFMESKKSNQSNQQANNNQGYPQQQQSYQQGYTQGYQQQQQPQYNQPIASEINEDELPF</sequence>
<keyword evidence="2" id="KW-0235">DNA replication</keyword>
<dbReference type="AlphaFoldDB" id="A0A7H9EK02"/>
<name>A0A7H9EK02_9LACO</name>
<evidence type="ECO:0000313" key="6">
    <source>
        <dbReference type="Proteomes" id="UP000510886"/>
    </source>
</evidence>
<dbReference type="PANTHER" id="PTHR10302">
    <property type="entry name" value="SINGLE-STRANDED DNA-BINDING PROTEIN"/>
    <property type="match status" value="1"/>
</dbReference>
<dbReference type="HAMAP" id="MF_00984">
    <property type="entry name" value="SSB"/>
    <property type="match status" value="1"/>
</dbReference>
<dbReference type="KEGG" id="lsw:GTO87_02790"/>
<dbReference type="GO" id="GO:0003697">
    <property type="term" value="F:single-stranded DNA binding"/>
    <property type="evidence" value="ECO:0007669"/>
    <property type="project" value="UniProtKB-UniRule"/>
</dbReference>
<comment type="caution">
    <text evidence="2">Lacks conserved residue(s) required for the propagation of feature annotation.</text>
</comment>
<gene>
    <name evidence="5" type="primary">ssb</name>
    <name evidence="5" type="ORF">GTO87_02790</name>
</gene>
<organism evidence="5 6">
    <name type="scientific">Ligilactobacillus saerimneri</name>
    <dbReference type="NCBI Taxonomy" id="228229"/>
    <lineage>
        <taxon>Bacteria</taxon>
        <taxon>Bacillati</taxon>
        <taxon>Bacillota</taxon>
        <taxon>Bacilli</taxon>
        <taxon>Lactobacillales</taxon>
        <taxon>Lactobacillaceae</taxon>
        <taxon>Ligilactobacillus</taxon>
    </lineage>
</organism>
<dbReference type="NCBIfam" id="TIGR00621">
    <property type="entry name" value="ssb"/>
    <property type="match status" value="1"/>
</dbReference>
<dbReference type="RefSeq" id="WP_180849435.1">
    <property type="nucleotide sequence ID" value="NZ_CP047418.1"/>
</dbReference>
<dbReference type="GO" id="GO:0006281">
    <property type="term" value="P:DNA repair"/>
    <property type="evidence" value="ECO:0007669"/>
    <property type="project" value="UniProtKB-UniRule"/>
</dbReference>
<dbReference type="CDD" id="cd04496">
    <property type="entry name" value="SSB_OBF"/>
    <property type="match status" value="1"/>
</dbReference>
<dbReference type="InterPro" id="IPR000424">
    <property type="entry name" value="Primosome_PriB/ssb"/>
</dbReference>
<reference evidence="5 6" key="1">
    <citation type="submission" date="2020-01" db="EMBL/GenBank/DDBJ databases">
        <title>Complete and circular genome sequences of six lactobacillus isolates from horses.</title>
        <authorList>
            <person name="Hassan H.M."/>
        </authorList>
    </citation>
    <scope>NUCLEOTIDE SEQUENCE [LARGE SCALE GENOMIC DNA]</scope>
    <source>
        <strain evidence="5 6">1A</strain>
    </source>
</reference>
<dbReference type="GO" id="GO:0006310">
    <property type="term" value="P:DNA recombination"/>
    <property type="evidence" value="ECO:0007669"/>
    <property type="project" value="UniProtKB-UniRule"/>
</dbReference>
<dbReference type="Gene3D" id="2.40.50.140">
    <property type="entry name" value="Nucleic acid-binding proteins"/>
    <property type="match status" value="1"/>
</dbReference>
<feature type="region of interest" description="Disordered" evidence="4">
    <location>
        <begin position="105"/>
        <end position="159"/>
    </location>
</feature>
<dbReference type="GO" id="GO:0009295">
    <property type="term" value="C:nucleoid"/>
    <property type="evidence" value="ECO:0007669"/>
    <property type="project" value="TreeGrafter"/>
</dbReference>
<keyword evidence="2" id="KW-0234">DNA repair</keyword>
<evidence type="ECO:0000256" key="2">
    <source>
        <dbReference type="HAMAP-Rule" id="MF_00984"/>
    </source>
</evidence>
<protein>
    <recommendedName>
        <fullName evidence="2 3">Single-stranded DNA-binding protein</fullName>
        <shortName evidence="2">SSB</shortName>
    </recommendedName>
</protein>
<evidence type="ECO:0000313" key="5">
    <source>
        <dbReference type="EMBL" id="QLL77617.1"/>
    </source>
</evidence>
<feature type="compositionally biased region" description="Low complexity" evidence="4">
    <location>
        <begin position="108"/>
        <end position="147"/>
    </location>
</feature>
<dbReference type="PIRSF" id="PIRSF002070">
    <property type="entry name" value="SSB"/>
    <property type="match status" value="1"/>
</dbReference>
<accession>A0A7H9EK02</accession>
<comment type="function">
    <text evidence="2">Plays an important role in DNA replication, recombination and repair. Binds to ssDNA and to an array of partner proteins to recruit them to their sites of action during DNA metabolism.</text>
</comment>
<proteinExistence type="inferred from homology"/>
<comment type="subunit">
    <text evidence="2">Homotetramer.</text>
</comment>
<dbReference type="InterPro" id="IPR012340">
    <property type="entry name" value="NA-bd_OB-fold"/>
</dbReference>
<keyword evidence="1 2" id="KW-0238">DNA-binding</keyword>
<dbReference type="Proteomes" id="UP000510886">
    <property type="component" value="Chromosome"/>
</dbReference>
<feature type="short sequence motif" description="Important for interaction with partner proteins" evidence="2">
    <location>
        <begin position="154"/>
        <end position="159"/>
    </location>
</feature>